<dbReference type="CDD" id="cd03443">
    <property type="entry name" value="PaaI_thioesterase"/>
    <property type="match status" value="1"/>
</dbReference>
<organism evidence="4 5">
    <name type="scientific">Bradyrhizobium hipponense</name>
    <dbReference type="NCBI Taxonomy" id="2605638"/>
    <lineage>
        <taxon>Bacteria</taxon>
        <taxon>Pseudomonadati</taxon>
        <taxon>Pseudomonadota</taxon>
        <taxon>Alphaproteobacteria</taxon>
        <taxon>Hyphomicrobiales</taxon>
        <taxon>Nitrobacteraceae</taxon>
        <taxon>Bradyrhizobium</taxon>
    </lineage>
</organism>
<keyword evidence="5" id="KW-1185">Reference proteome</keyword>
<dbReference type="Proteomes" id="UP000324797">
    <property type="component" value="Unassembled WGS sequence"/>
</dbReference>
<dbReference type="PANTHER" id="PTHR43240:SF10">
    <property type="entry name" value="BLL4964 PROTEIN"/>
    <property type="match status" value="1"/>
</dbReference>
<evidence type="ECO:0000313" key="5">
    <source>
        <dbReference type="Proteomes" id="UP000324797"/>
    </source>
</evidence>
<evidence type="ECO:0000256" key="2">
    <source>
        <dbReference type="SAM" id="Phobius"/>
    </source>
</evidence>
<dbReference type="GO" id="GO:0061522">
    <property type="term" value="F:1,4-dihydroxy-2-naphthoyl-CoA thioesterase activity"/>
    <property type="evidence" value="ECO:0007669"/>
    <property type="project" value="TreeGrafter"/>
</dbReference>
<dbReference type="Pfam" id="PF03061">
    <property type="entry name" value="4HBT"/>
    <property type="match status" value="1"/>
</dbReference>
<gene>
    <name evidence="4" type="ORF">FXV83_42020</name>
</gene>
<dbReference type="SUPFAM" id="SSF54637">
    <property type="entry name" value="Thioesterase/thiol ester dehydrase-isomerase"/>
    <property type="match status" value="1"/>
</dbReference>
<accession>A0A5S4YKC9</accession>
<sequence>MALAKMSVAELELFLRDEFPQAFSGGDITIESADGQTCLLRQRYSEKMLRPGGTVSGPTLMALADFGMYVVLLSAIGPIGLAVTTNLNINFLRKGQPGQDVLAEARLLKLGKRLAVGEVNLLSGTSPDPIAHVTSTYSIPTV</sequence>
<feature type="domain" description="Thioesterase" evidence="3">
    <location>
        <begin position="52"/>
        <end position="124"/>
    </location>
</feature>
<dbReference type="InterPro" id="IPR006683">
    <property type="entry name" value="Thioestr_dom"/>
</dbReference>
<comment type="caution">
    <text evidence="4">The sequence shown here is derived from an EMBL/GenBank/DDBJ whole genome shotgun (WGS) entry which is preliminary data.</text>
</comment>
<keyword evidence="1" id="KW-0378">Hydrolase</keyword>
<dbReference type="FunFam" id="3.10.129.10:FF:000052">
    <property type="entry name" value="PaaI family thioesterase"/>
    <property type="match status" value="1"/>
</dbReference>
<dbReference type="AlphaFoldDB" id="A0A5S4YKC9"/>
<dbReference type="InterPro" id="IPR029069">
    <property type="entry name" value="HotDog_dom_sf"/>
</dbReference>
<name>A0A5S4YKC9_9BRAD</name>
<keyword evidence="2" id="KW-1133">Transmembrane helix</keyword>
<reference evidence="4 5" key="1">
    <citation type="submission" date="2019-08" db="EMBL/GenBank/DDBJ databases">
        <title>Bradyrhizobium hipponensis sp. nov., a rhizobium isolated from a Lupinus angustifolius root nodule in Tunisia.</title>
        <authorList>
            <person name="Off K."/>
            <person name="Rejili M."/>
            <person name="Mars M."/>
            <person name="Brachmann A."/>
            <person name="Marin M."/>
        </authorList>
    </citation>
    <scope>NUCLEOTIDE SEQUENCE [LARGE SCALE GENOMIC DNA]</scope>
    <source>
        <strain evidence="5">aSej3</strain>
    </source>
</reference>
<feature type="transmembrane region" description="Helical" evidence="2">
    <location>
        <begin position="66"/>
        <end position="89"/>
    </location>
</feature>
<keyword evidence="2" id="KW-0812">Transmembrane</keyword>
<proteinExistence type="predicted"/>
<dbReference type="RefSeq" id="WP_148745854.1">
    <property type="nucleotide sequence ID" value="NZ_VSTH01000290.1"/>
</dbReference>
<dbReference type="PANTHER" id="PTHR43240">
    <property type="entry name" value="1,4-DIHYDROXY-2-NAPHTHOYL-COA THIOESTERASE 1"/>
    <property type="match status" value="1"/>
</dbReference>
<dbReference type="GO" id="GO:0005829">
    <property type="term" value="C:cytosol"/>
    <property type="evidence" value="ECO:0007669"/>
    <property type="project" value="TreeGrafter"/>
</dbReference>
<dbReference type="InterPro" id="IPR003736">
    <property type="entry name" value="PAAI_dom"/>
</dbReference>
<evidence type="ECO:0000313" key="4">
    <source>
        <dbReference type="EMBL" id="TYO60779.1"/>
    </source>
</evidence>
<dbReference type="EMBL" id="VSTH01000290">
    <property type="protein sequence ID" value="TYO60779.1"/>
    <property type="molecule type" value="Genomic_DNA"/>
</dbReference>
<keyword evidence="2" id="KW-0472">Membrane</keyword>
<dbReference type="NCBIfam" id="TIGR00369">
    <property type="entry name" value="unchar_dom_1"/>
    <property type="match status" value="1"/>
</dbReference>
<dbReference type="Gene3D" id="3.10.129.10">
    <property type="entry name" value="Hotdog Thioesterase"/>
    <property type="match status" value="1"/>
</dbReference>
<evidence type="ECO:0000259" key="3">
    <source>
        <dbReference type="Pfam" id="PF03061"/>
    </source>
</evidence>
<evidence type="ECO:0000256" key="1">
    <source>
        <dbReference type="ARBA" id="ARBA00022801"/>
    </source>
</evidence>
<protein>
    <submittedName>
        <fullName evidence="4">PaaI family thioesterase</fullName>
    </submittedName>
</protein>